<feature type="chain" id="PRO_5034004114" evidence="1">
    <location>
        <begin position="16"/>
        <end position="264"/>
    </location>
</feature>
<keyword evidence="3" id="KW-1185">Reference proteome</keyword>
<dbReference type="Proteomes" id="UP000620124">
    <property type="component" value="Unassembled WGS sequence"/>
</dbReference>
<protein>
    <submittedName>
        <fullName evidence="2">Concanavalin A-like lectin/glucanase, subgroup</fullName>
    </submittedName>
</protein>
<comment type="caution">
    <text evidence="2">The sequence shown here is derived from an EMBL/GenBank/DDBJ whole genome shotgun (WGS) entry which is preliminary data.</text>
</comment>
<dbReference type="GO" id="GO:0030246">
    <property type="term" value="F:carbohydrate binding"/>
    <property type="evidence" value="ECO:0007669"/>
    <property type="project" value="UniProtKB-KW"/>
</dbReference>
<reference evidence="2" key="1">
    <citation type="submission" date="2020-05" db="EMBL/GenBank/DDBJ databases">
        <title>Mycena genomes resolve the evolution of fungal bioluminescence.</title>
        <authorList>
            <person name="Tsai I.J."/>
        </authorList>
    </citation>
    <scope>NUCLEOTIDE SEQUENCE</scope>
    <source>
        <strain evidence="2">CCC161011</strain>
    </source>
</reference>
<dbReference type="OrthoDB" id="3233795at2759"/>
<name>A0A8H6X8R6_9AGAR</name>
<accession>A0A8H6X8R6</accession>
<sequence length="264" mass="28704">MQVLHLFALFTFASAKLLLSYNASAGDPASVLGQQNLQGWDRATWPAGQKQNASAFFTTATDPNGVPAAHVHKDAHFIRSEYHMLVEKTAADQTYYIGYHVSFGTGVDYESCPIVFQWKNYNPDTVDTDDIPVLLAFQKGSTADQYIISFAAEADPSADDLLSQETLWTKEVTHGTAYRFGIVINTSATSGFVQLYFNGKLSTMISPSTGEHTTKYSGNFFPGRSEPKVGLYGGQATNACDSYIYNVVIGTTLADIADVADIST</sequence>
<dbReference type="AlphaFoldDB" id="A0A8H6X8R6"/>
<dbReference type="EMBL" id="JACAZI010000023">
    <property type="protein sequence ID" value="KAF7336110.1"/>
    <property type="molecule type" value="Genomic_DNA"/>
</dbReference>
<evidence type="ECO:0000256" key="1">
    <source>
        <dbReference type="SAM" id="SignalP"/>
    </source>
</evidence>
<dbReference type="Gene3D" id="2.60.120.200">
    <property type="match status" value="1"/>
</dbReference>
<evidence type="ECO:0000313" key="3">
    <source>
        <dbReference type="Proteomes" id="UP000620124"/>
    </source>
</evidence>
<feature type="signal peptide" evidence="1">
    <location>
        <begin position="1"/>
        <end position="15"/>
    </location>
</feature>
<proteinExistence type="predicted"/>
<evidence type="ECO:0000313" key="2">
    <source>
        <dbReference type="EMBL" id="KAF7336110.1"/>
    </source>
</evidence>
<keyword evidence="2" id="KW-0430">Lectin</keyword>
<keyword evidence="1" id="KW-0732">Signal</keyword>
<organism evidence="2 3">
    <name type="scientific">Mycena venus</name>
    <dbReference type="NCBI Taxonomy" id="2733690"/>
    <lineage>
        <taxon>Eukaryota</taxon>
        <taxon>Fungi</taxon>
        <taxon>Dikarya</taxon>
        <taxon>Basidiomycota</taxon>
        <taxon>Agaricomycotina</taxon>
        <taxon>Agaricomycetes</taxon>
        <taxon>Agaricomycetidae</taxon>
        <taxon>Agaricales</taxon>
        <taxon>Marasmiineae</taxon>
        <taxon>Mycenaceae</taxon>
        <taxon>Mycena</taxon>
    </lineage>
</organism>
<gene>
    <name evidence="2" type="ORF">MVEN_02158000</name>
</gene>